<reference evidence="2 3" key="1">
    <citation type="journal article" date="2018" name="Sci. Rep.">
        <title>Characterisation of pathogen-specific regions and novel effector candidates in Fusarium oxysporum f. sp. cepae.</title>
        <authorList>
            <person name="Armitage A.D."/>
            <person name="Taylor A."/>
            <person name="Sobczyk M.K."/>
            <person name="Baxter L."/>
            <person name="Greenfield B.P."/>
            <person name="Bates H.J."/>
            <person name="Wilson F."/>
            <person name="Jackson A.C."/>
            <person name="Ott S."/>
            <person name="Harrison R.J."/>
            <person name="Clarkson J.P."/>
        </authorList>
    </citation>
    <scope>NUCLEOTIDE SEQUENCE [LARGE SCALE GENOMIC DNA]</scope>
    <source>
        <strain evidence="2 3">FoC_Fus2</strain>
    </source>
</reference>
<evidence type="ECO:0000313" key="3">
    <source>
        <dbReference type="Proteomes" id="UP000270866"/>
    </source>
</evidence>
<evidence type="ECO:0000256" key="1">
    <source>
        <dbReference type="SAM" id="Phobius"/>
    </source>
</evidence>
<dbReference type="AlphaFoldDB" id="A0A3L6NW43"/>
<comment type="caution">
    <text evidence="2">The sequence shown here is derived from an EMBL/GenBank/DDBJ whole genome shotgun (WGS) entry which is preliminary data.</text>
</comment>
<keyword evidence="1" id="KW-0472">Membrane</keyword>
<sequence length="58" mass="6145">MLCALGSARSWCFSLGPSSDPQATTLQHAVARGAIIGRILTLIHFPNVVVLSVLLTLK</sequence>
<keyword evidence="1" id="KW-1133">Transmembrane helix</keyword>
<evidence type="ECO:0000313" key="2">
    <source>
        <dbReference type="EMBL" id="RKK22581.1"/>
    </source>
</evidence>
<accession>A0A3L6NW43</accession>
<proteinExistence type="predicted"/>
<feature type="transmembrane region" description="Helical" evidence="1">
    <location>
        <begin position="35"/>
        <end position="57"/>
    </location>
</feature>
<name>A0A3L6NW43_FUSOX</name>
<keyword evidence="1" id="KW-0812">Transmembrane</keyword>
<gene>
    <name evidence="2" type="ORF">BFJ65_g5175</name>
</gene>
<dbReference type="EMBL" id="MRCU01000003">
    <property type="protein sequence ID" value="RKK22581.1"/>
    <property type="molecule type" value="Genomic_DNA"/>
</dbReference>
<dbReference type="Proteomes" id="UP000270866">
    <property type="component" value="Chromosome 5"/>
</dbReference>
<organism evidence="2 3">
    <name type="scientific">Fusarium oxysporum f. sp. cepae</name>
    <dbReference type="NCBI Taxonomy" id="396571"/>
    <lineage>
        <taxon>Eukaryota</taxon>
        <taxon>Fungi</taxon>
        <taxon>Dikarya</taxon>
        <taxon>Ascomycota</taxon>
        <taxon>Pezizomycotina</taxon>
        <taxon>Sordariomycetes</taxon>
        <taxon>Hypocreomycetidae</taxon>
        <taxon>Hypocreales</taxon>
        <taxon>Nectriaceae</taxon>
        <taxon>Fusarium</taxon>
        <taxon>Fusarium oxysporum species complex</taxon>
    </lineage>
</organism>
<protein>
    <submittedName>
        <fullName evidence="2">Uncharacterized protein</fullName>
    </submittedName>
</protein>